<keyword evidence="2" id="KW-0808">Transferase</keyword>
<gene>
    <name evidence="9" type="ORF">SLEP1_g27151</name>
</gene>
<sequence>MEEPSRNSKTGTFTHSEIVEITSNFKTMIGKGGFGEVYFGTLKDGTDVAVKVLLSSSEQRRKEFRAEAKLLTVVHHKNLVSLEGYCDEDNKEALIYDYMPNGNLKQHLSGLEYLHGCKPPIVHRDLKPDNILFNKYMQAKIADFGLSRAFSTEFASYVSTCPANTFGYLDPESFKTGHVSKKSDVYSFGIILLEQVTGKPAVITQDTENRINIINWIDPLIKTGDIRNIIVDPRLNGEFDINAARKAIKIALSCVKSIKERPDISHLLTKLKECMDIEMDPRVLGETSRTNVLVKLYRNIRQKGTTVKSMEGRPINLRNTKIFTCTQLVKITSNFLKVIGEGAFGRVYFGTLNVDAHVADKVLSPSSVLGYKEFQTEVELLSHLSHRNVLSLVGHCDENGIKALIYEYMANGNLREHLSGKHKRILSWNERLQIAIDIAYGLEYLQMCCESFIVHRNLKPNNILLTKNMRGKISNFGLGTSLYEEYQQVNYVYVTQGCMAPENLCSGEINKKTDLYSYGLILLELLIGWPPFALDNHSCTSITDHVRHVRPVMGTGDFQRIVDPKLQGKFNINTASNVAKLAMSCASATANQRPDISHVLVELKECLASEMPSQQPEGHTDQTWKNHKIQMKSTYVLDSVPYDAHKEAVKRLAFIELNMVLMASGAVALVVFGSCRRYCSNVVFDKIQWMNYVLVTNVVFTLTIGQIVGAPFHNILFAVWGAILLNTARGANSFSSYSPTDNGQWKSVTAQALLQSLLVSTLLGYTLTTESETLSLGSLLLRIGLFILNSQVLSEDPRTRQLLGTGRKVVNECTRSKHDLMVLWSVIRHAWLPRVLHRSMESTMRRHFLQLLTSVRSLLAITAMRRWKLFQMHVKNAFLNGDLEEEVYMKPPLWLNHPPNKVCRLRHALYELKQSPRAWYVKFSATVSEFGFTSSPHDTTLFIHKTARGMVLLLLYVDDMIITEDDVAGIEKLKQSLSQKFEMKDLGVLSYFLGLEVTCSNDGYLFSQVKYASDLVWKAELNEGKSVSTPLEPNVKLTPMDGSPLSNLTCYWQLVGSLVYLTTTRPDIAYAIHIVSQFMATPRSTHYAAVLRIIRYVKGTLFHGLHFSANSSLVLRAYSDVNWVGDPSDRRSIISHCLFLGNSLISWRSKKQTIPSRSSTEVEYRALGDTTSELFSLRWLLEDMGIPQPSSTNLYCDNQSAMQIAHNDVFNERTKHIEIDCHFICHHVAQGIVHLVFIGSADQPADLFTKAHFPTRFRTLLSKLKIDERAGALKMATKSFLAQTTKNIADFTAAEHEISVRGEADPTQMKGYNYLVSGDTKWIASAPSYDYQLKVTNPQVVTLQKIWQCSGNLLTGENGQRLKDICLSFALFRLLCRRFGGRPFLESSKAKSSHLPKWARIAKARDLLFCLFTLWLLCAGAINIKPGHYLSHDLRRASPPRCIELSHCALDLQLCEGHFIAYLPYVLAEDYPVLSGTVQTLEEKTCGIIDIPRASQKGKCRIKLPEEVKKAVMNSLRRNDQPLELSNIGAESLRRNGVWNNEQLSSACTLETPTHVILVWHVATGLSMFDESTRSPANSIKNPPPDDFKIACALSGYCSYLVAFAPRLICVNPNAYEFIFDKVIEEARRILKDCNSESEMYPMAHVEHLAKGGEFVTHLWALLSHAGILNQCPTSSDV</sequence>
<dbReference type="InterPro" id="IPR043502">
    <property type="entry name" value="DNA/RNA_pol_sf"/>
</dbReference>
<keyword evidence="3 6" id="KW-0547">Nucleotide-binding</keyword>
<dbReference type="InterPro" id="IPR000719">
    <property type="entry name" value="Prot_kinase_dom"/>
</dbReference>
<evidence type="ECO:0000256" key="4">
    <source>
        <dbReference type="ARBA" id="ARBA00022777"/>
    </source>
</evidence>
<dbReference type="Proteomes" id="UP001054252">
    <property type="component" value="Unassembled WGS sequence"/>
</dbReference>
<dbReference type="InterPro" id="IPR017441">
    <property type="entry name" value="Protein_kinase_ATP_BS"/>
</dbReference>
<dbReference type="EMBL" id="BPVZ01000046">
    <property type="protein sequence ID" value="GKV16520.1"/>
    <property type="molecule type" value="Genomic_DNA"/>
</dbReference>
<dbReference type="PROSITE" id="PS00108">
    <property type="entry name" value="PROTEIN_KINASE_ST"/>
    <property type="match status" value="1"/>
</dbReference>
<keyword evidence="4" id="KW-0418">Kinase</keyword>
<dbReference type="InterPro" id="IPR013103">
    <property type="entry name" value="RVT_2"/>
</dbReference>
<dbReference type="Pfam" id="PF00069">
    <property type="entry name" value="Pkinase"/>
    <property type="match status" value="1"/>
</dbReference>
<dbReference type="SMART" id="SM00220">
    <property type="entry name" value="S_TKc"/>
    <property type="match status" value="2"/>
</dbReference>
<evidence type="ECO:0000256" key="2">
    <source>
        <dbReference type="ARBA" id="ARBA00022679"/>
    </source>
</evidence>
<keyword evidence="5 6" id="KW-0067">ATP-binding</keyword>
<evidence type="ECO:0000256" key="3">
    <source>
        <dbReference type="ARBA" id="ARBA00022741"/>
    </source>
</evidence>
<evidence type="ECO:0000313" key="10">
    <source>
        <dbReference type="Proteomes" id="UP001054252"/>
    </source>
</evidence>
<keyword evidence="7" id="KW-0812">Transmembrane</keyword>
<dbReference type="PANTHER" id="PTHR45631">
    <property type="entry name" value="OS07G0107800 PROTEIN-RELATED"/>
    <property type="match status" value="1"/>
</dbReference>
<evidence type="ECO:0000256" key="5">
    <source>
        <dbReference type="ARBA" id="ARBA00022840"/>
    </source>
</evidence>
<evidence type="ECO:0000256" key="6">
    <source>
        <dbReference type="PROSITE-ProRule" id="PRU10141"/>
    </source>
</evidence>
<dbReference type="InterPro" id="IPR025315">
    <property type="entry name" value="DUF4220"/>
</dbReference>
<feature type="binding site" evidence="6">
    <location>
        <position position="51"/>
    </location>
    <ligand>
        <name>ATP</name>
        <dbReference type="ChEBI" id="CHEBI:30616"/>
    </ligand>
</feature>
<comment type="caution">
    <text evidence="9">The sequence shown here is derived from an EMBL/GenBank/DDBJ whole genome shotgun (WGS) entry which is preliminary data.</text>
</comment>
<evidence type="ECO:0000256" key="1">
    <source>
        <dbReference type="ARBA" id="ARBA00022527"/>
    </source>
</evidence>
<feature type="domain" description="Protein kinase" evidence="8">
    <location>
        <begin position="333"/>
        <end position="607"/>
    </location>
</feature>
<dbReference type="Pfam" id="PF07714">
    <property type="entry name" value="PK_Tyr_Ser-Thr"/>
    <property type="match status" value="1"/>
</dbReference>
<reference evidence="9 10" key="1">
    <citation type="journal article" date="2021" name="Commun. Biol.">
        <title>The genome of Shorea leprosula (Dipterocarpaceae) highlights the ecological relevance of drought in aseasonal tropical rainforests.</title>
        <authorList>
            <person name="Ng K.K.S."/>
            <person name="Kobayashi M.J."/>
            <person name="Fawcett J.A."/>
            <person name="Hatakeyama M."/>
            <person name="Paape T."/>
            <person name="Ng C.H."/>
            <person name="Ang C.C."/>
            <person name="Tnah L.H."/>
            <person name="Lee C.T."/>
            <person name="Nishiyama T."/>
            <person name="Sese J."/>
            <person name="O'Brien M.J."/>
            <person name="Copetti D."/>
            <person name="Mohd Noor M.I."/>
            <person name="Ong R.C."/>
            <person name="Putra M."/>
            <person name="Sireger I.Z."/>
            <person name="Indrioko S."/>
            <person name="Kosugi Y."/>
            <person name="Izuno A."/>
            <person name="Isagi Y."/>
            <person name="Lee S.L."/>
            <person name="Shimizu K.K."/>
        </authorList>
    </citation>
    <scope>NUCLEOTIDE SEQUENCE [LARGE SCALE GENOMIC DNA]</scope>
    <source>
        <strain evidence="9">214</strain>
    </source>
</reference>
<keyword evidence="7" id="KW-0472">Membrane</keyword>
<dbReference type="Pfam" id="PF07727">
    <property type="entry name" value="RVT_2"/>
    <property type="match status" value="1"/>
</dbReference>
<dbReference type="Gene3D" id="1.10.510.10">
    <property type="entry name" value="Transferase(Phosphotransferase) domain 1"/>
    <property type="match status" value="2"/>
</dbReference>
<evidence type="ECO:0000256" key="7">
    <source>
        <dbReference type="SAM" id="Phobius"/>
    </source>
</evidence>
<dbReference type="PANTHER" id="PTHR45631:SF212">
    <property type="entry name" value="PROTEIN KINASE DOMAIN-CONTAINING PROTEIN"/>
    <property type="match status" value="1"/>
</dbReference>
<dbReference type="InterPro" id="IPR011009">
    <property type="entry name" value="Kinase-like_dom_sf"/>
</dbReference>
<dbReference type="PROSITE" id="PS50011">
    <property type="entry name" value="PROTEIN_KINASE_DOM"/>
    <property type="match status" value="2"/>
</dbReference>
<dbReference type="SUPFAM" id="SSF56672">
    <property type="entry name" value="DNA/RNA polymerases"/>
    <property type="match status" value="1"/>
</dbReference>
<evidence type="ECO:0000259" key="8">
    <source>
        <dbReference type="PROSITE" id="PS50011"/>
    </source>
</evidence>
<organism evidence="9 10">
    <name type="scientific">Rubroshorea leprosula</name>
    <dbReference type="NCBI Taxonomy" id="152421"/>
    <lineage>
        <taxon>Eukaryota</taxon>
        <taxon>Viridiplantae</taxon>
        <taxon>Streptophyta</taxon>
        <taxon>Embryophyta</taxon>
        <taxon>Tracheophyta</taxon>
        <taxon>Spermatophyta</taxon>
        <taxon>Magnoliopsida</taxon>
        <taxon>eudicotyledons</taxon>
        <taxon>Gunneridae</taxon>
        <taxon>Pentapetalae</taxon>
        <taxon>rosids</taxon>
        <taxon>malvids</taxon>
        <taxon>Malvales</taxon>
        <taxon>Dipterocarpaceae</taxon>
        <taxon>Rubroshorea</taxon>
    </lineage>
</organism>
<dbReference type="SUPFAM" id="SSF56112">
    <property type="entry name" value="Protein kinase-like (PK-like)"/>
    <property type="match status" value="2"/>
</dbReference>
<dbReference type="InterPro" id="IPR008271">
    <property type="entry name" value="Ser/Thr_kinase_AS"/>
</dbReference>
<proteinExistence type="predicted"/>
<feature type="transmembrane region" description="Helical" evidence="7">
    <location>
        <begin position="692"/>
        <end position="725"/>
    </location>
</feature>
<keyword evidence="1" id="KW-0723">Serine/threonine-protein kinase</keyword>
<name>A0AAV5JWK6_9ROSI</name>
<dbReference type="Pfam" id="PF04578">
    <property type="entry name" value="DUF594"/>
    <property type="match status" value="1"/>
</dbReference>
<dbReference type="PROSITE" id="PS00107">
    <property type="entry name" value="PROTEIN_KINASE_ATP"/>
    <property type="match status" value="1"/>
</dbReference>
<dbReference type="InterPro" id="IPR007658">
    <property type="entry name" value="DUF594"/>
</dbReference>
<feature type="transmembrane region" description="Helical" evidence="7">
    <location>
        <begin position="652"/>
        <end position="672"/>
    </location>
</feature>
<dbReference type="GO" id="GO:0004674">
    <property type="term" value="F:protein serine/threonine kinase activity"/>
    <property type="evidence" value="ECO:0007669"/>
    <property type="project" value="UniProtKB-KW"/>
</dbReference>
<accession>A0AAV5JWK6</accession>
<dbReference type="CDD" id="cd09272">
    <property type="entry name" value="RNase_HI_RT_Ty1"/>
    <property type="match status" value="1"/>
</dbReference>
<keyword evidence="7" id="KW-1133">Transmembrane helix</keyword>
<dbReference type="Pfam" id="PF13968">
    <property type="entry name" value="DUF4220"/>
    <property type="match status" value="2"/>
</dbReference>
<dbReference type="Gene3D" id="3.30.200.20">
    <property type="entry name" value="Phosphorylase Kinase, domain 1"/>
    <property type="match status" value="2"/>
</dbReference>
<feature type="domain" description="Protein kinase" evidence="8">
    <location>
        <begin position="23"/>
        <end position="283"/>
    </location>
</feature>
<keyword evidence="10" id="KW-1185">Reference proteome</keyword>
<dbReference type="InterPro" id="IPR001245">
    <property type="entry name" value="Ser-Thr/Tyr_kinase_cat_dom"/>
</dbReference>
<dbReference type="GO" id="GO:0005524">
    <property type="term" value="F:ATP binding"/>
    <property type="evidence" value="ECO:0007669"/>
    <property type="project" value="UniProtKB-UniRule"/>
</dbReference>
<protein>
    <recommendedName>
        <fullName evidence="8">Protein kinase domain-containing protein</fullName>
    </recommendedName>
</protein>
<evidence type="ECO:0000313" key="9">
    <source>
        <dbReference type="EMBL" id="GKV16520.1"/>
    </source>
</evidence>